<protein>
    <submittedName>
        <fullName evidence="1">RCG53348</fullName>
    </submittedName>
</protein>
<sequence length="114" mass="13075">MAEKHLKKCSTSLVLREMLIKKILRFHLTVIRMAKVKLKGQHMLVRLWSKGNTPPLLLGVQPCSITLEINLVVSQKIGNSSTSRHRYTTPWHIPKICSTIPQRIIHNSQELETT</sequence>
<dbReference type="Proteomes" id="UP000234681">
    <property type="component" value="Chromosome 2"/>
</dbReference>
<evidence type="ECO:0000313" key="1">
    <source>
        <dbReference type="EMBL" id="EDL82604.1"/>
    </source>
</evidence>
<organism evidence="1 2">
    <name type="scientific">Rattus norvegicus</name>
    <name type="common">Rat</name>
    <dbReference type="NCBI Taxonomy" id="10116"/>
    <lineage>
        <taxon>Eukaryota</taxon>
        <taxon>Metazoa</taxon>
        <taxon>Chordata</taxon>
        <taxon>Craniata</taxon>
        <taxon>Vertebrata</taxon>
        <taxon>Euteleostomi</taxon>
        <taxon>Mammalia</taxon>
        <taxon>Eutheria</taxon>
        <taxon>Euarchontoglires</taxon>
        <taxon>Glires</taxon>
        <taxon>Rodentia</taxon>
        <taxon>Myomorpha</taxon>
        <taxon>Muroidea</taxon>
        <taxon>Muridae</taxon>
        <taxon>Murinae</taxon>
        <taxon>Rattus</taxon>
    </lineage>
</organism>
<gene>
    <name evidence="1" type="ORF">rCG_53348</name>
</gene>
<reference evidence="2" key="1">
    <citation type="submission" date="2005-09" db="EMBL/GenBank/DDBJ databases">
        <authorList>
            <person name="Mural R.J."/>
            <person name="Li P.W."/>
            <person name="Adams M.D."/>
            <person name="Amanatides P.G."/>
            <person name="Baden-Tillson H."/>
            <person name="Barnstead M."/>
            <person name="Chin S.H."/>
            <person name="Dew I."/>
            <person name="Evans C.A."/>
            <person name="Ferriera S."/>
            <person name="Flanigan M."/>
            <person name="Fosler C."/>
            <person name="Glodek A."/>
            <person name="Gu Z."/>
            <person name="Holt R.A."/>
            <person name="Jennings D."/>
            <person name="Kraft C.L."/>
            <person name="Lu F."/>
            <person name="Nguyen T."/>
            <person name="Nusskern D.R."/>
            <person name="Pfannkoch C.M."/>
            <person name="Sitter C."/>
            <person name="Sutton G.G."/>
            <person name="Venter J.C."/>
            <person name="Wang Z."/>
            <person name="Woodage T."/>
            <person name="Zheng X.H."/>
            <person name="Zhong F."/>
        </authorList>
    </citation>
    <scope>NUCLEOTIDE SEQUENCE [LARGE SCALE GENOMIC DNA]</scope>
    <source>
        <strain>BN</strain>
        <strain evidence="2">Sprague-Dawley</strain>
    </source>
</reference>
<dbReference type="EMBL" id="CH473992">
    <property type="protein sequence ID" value="EDL82604.1"/>
    <property type="molecule type" value="Genomic_DNA"/>
</dbReference>
<name>A6JMV5_RAT</name>
<evidence type="ECO:0000313" key="2">
    <source>
        <dbReference type="Proteomes" id="UP000234681"/>
    </source>
</evidence>
<proteinExistence type="predicted"/>
<accession>A6JMV5</accession>
<dbReference type="AlphaFoldDB" id="A6JMV5"/>